<name>A0A327WJK9_9BACT</name>
<feature type="domain" description="RagB/SusD" evidence="6">
    <location>
        <begin position="324"/>
        <end position="592"/>
    </location>
</feature>
<evidence type="ECO:0000256" key="4">
    <source>
        <dbReference type="ARBA" id="ARBA00023136"/>
    </source>
</evidence>
<dbReference type="EMBL" id="QLMA01000001">
    <property type="protein sequence ID" value="RAJ87974.1"/>
    <property type="molecule type" value="Genomic_DNA"/>
</dbReference>
<dbReference type="PROSITE" id="PS51257">
    <property type="entry name" value="PROKAR_LIPOPROTEIN"/>
    <property type="match status" value="1"/>
</dbReference>
<evidence type="ECO:0000259" key="7">
    <source>
        <dbReference type="Pfam" id="PF14322"/>
    </source>
</evidence>
<proteinExistence type="inferred from homology"/>
<dbReference type="InterPro" id="IPR011990">
    <property type="entry name" value="TPR-like_helical_dom_sf"/>
</dbReference>
<organism evidence="8 9">
    <name type="scientific">Chitinophaga dinghuensis</name>
    <dbReference type="NCBI Taxonomy" id="1539050"/>
    <lineage>
        <taxon>Bacteria</taxon>
        <taxon>Pseudomonadati</taxon>
        <taxon>Bacteroidota</taxon>
        <taxon>Chitinophagia</taxon>
        <taxon>Chitinophagales</taxon>
        <taxon>Chitinophagaceae</taxon>
        <taxon>Chitinophaga</taxon>
    </lineage>
</organism>
<dbReference type="SUPFAM" id="SSF48452">
    <property type="entry name" value="TPR-like"/>
    <property type="match status" value="1"/>
</dbReference>
<keyword evidence="4" id="KW-0472">Membrane</keyword>
<sequence>MIKQLFKYIAAGCLVTAMMVACKKSDSFLDKRQTESLTEQMVFSDSAKTLSFLTDLYAYTGMDLIHNRYTLITSAVGNDYACMEDMTSHSVSYYSDPQASFITGASTARNYFTTNYYKTYYQKIRAANQYIKKVKGSPLSVGMQLRTSAEARYLRAWYYAQLVRYFGGVMLVGDTIYSDLSTPIDYKRNSYKECIDYIVAECDKATADLPAAVDQPAADYGRITQGMCMALKARMLVTAASPLYNGNPISTDGQLQPLISYSASYDANLWQKAADACKAVMNSNNYSLYETASIPGTRAGYSFWKLFLLRKNSEYIMPYMMGYNTNLEGAWFPVSRGGSGWSTPSQNLVDAFGMANGKATSSPGSGYDPKFPYNNRDPRFYNSIIYNQATVYNNSTKKMDPVDIFKTWQGTLSADGLQAYSTKTGYYSRKMCNDSTGKYTNTQRVYPVIRYAEILMGYAEAMNELNGPTPEVYDIVKSIRKRGGILPGADNMYGLDAGMSKEAMRGIIRNEYEVEFAYEGHWYYDTRRWKTAEVTENRPIQGMMVTKQQDNSFTYQTITALNAVFLYPKMYFAPLPFDEVNKSATLLQNPGW</sequence>
<dbReference type="InterPro" id="IPR012944">
    <property type="entry name" value="SusD_RagB_dom"/>
</dbReference>
<reference evidence="8 9" key="1">
    <citation type="submission" date="2018-06" db="EMBL/GenBank/DDBJ databases">
        <title>Genomic Encyclopedia of Archaeal and Bacterial Type Strains, Phase II (KMG-II): from individual species to whole genera.</title>
        <authorList>
            <person name="Goeker M."/>
        </authorList>
    </citation>
    <scope>NUCLEOTIDE SEQUENCE [LARGE SCALE GENOMIC DNA]</scope>
    <source>
        <strain evidence="8 9">DSM 29821</strain>
    </source>
</reference>
<feature type="domain" description="SusD-like N-terminal" evidence="7">
    <location>
        <begin position="28"/>
        <end position="230"/>
    </location>
</feature>
<dbReference type="Gene3D" id="1.25.40.390">
    <property type="match status" value="1"/>
</dbReference>
<dbReference type="RefSeq" id="WP_111590635.1">
    <property type="nucleotide sequence ID" value="NZ_QLMA01000001.1"/>
</dbReference>
<comment type="caution">
    <text evidence="8">The sequence shown here is derived from an EMBL/GenBank/DDBJ whole genome shotgun (WGS) entry which is preliminary data.</text>
</comment>
<evidence type="ECO:0000256" key="1">
    <source>
        <dbReference type="ARBA" id="ARBA00004442"/>
    </source>
</evidence>
<evidence type="ECO:0000313" key="9">
    <source>
        <dbReference type="Proteomes" id="UP000249819"/>
    </source>
</evidence>
<evidence type="ECO:0000256" key="2">
    <source>
        <dbReference type="ARBA" id="ARBA00006275"/>
    </source>
</evidence>
<gene>
    <name evidence="8" type="ORF">CLV59_101739</name>
</gene>
<dbReference type="AlphaFoldDB" id="A0A327WJK9"/>
<dbReference type="Pfam" id="PF07980">
    <property type="entry name" value="SusD_RagB"/>
    <property type="match status" value="1"/>
</dbReference>
<protein>
    <submittedName>
        <fullName evidence="8">Putative outer membrane starch-binding protein</fullName>
    </submittedName>
</protein>
<keyword evidence="3" id="KW-0732">Signal</keyword>
<dbReference type="OrthoDB" id="5694214at2"/>
<dbReference type="Proteomes" id="UP000249819">
    <property type="component" value="Unassembled WGS sequence"/>
</dbReference>
<evidence type="ECO:0000313" key="8">
    <source>
        <dbReference type="EMBL" id="RAJ87974.1"/>
    </source>
</evidence>
<keyword evidence="5" id="KW-0998">Cell outer membrane</keyword>
<dbReference type="Pfam" id="PF14322">
    <property type="entry name" value="SusD-like_3"/>
    <property type="match status" value="1"/>
</dbReference>
<accession>A0A327WJK9</accession>
<evidence type="ECO:0000259" key="6">
    <source>
        <dbReference type="Pfam" id="PF07980"/>
    </source>
</evidence>
<dbReference type="GO" id="GO:0009279">
    <property type="term" value="C:cell outer membrane"/>
    <property type="evidence" value="ECO:0007669"/>
    <property type="project" value="UniProtKB-SubCell"/>
</dbReference>
<evidence type="ECO:0000256" key="5">
    <source>
        <dbReference type="ARBA" id="ARBA00023237"/>
    </source>
</evidence>
<dbReference type="InterPro" id="IPR033985">
    <property type="entry name" value="SusD-like_N"/>
</dbReference>
<evidence type="ECO:0000256" key="3">
    <source>
        <dbReference type="ARBA" id="ARBA00022729"/>
    </source>
</evidence>
<comment type="similarity">
    <text evidence="2">Belongs to the SusD family.</text>
</comment>
<comment type="subcellular location">
    <subcellularLocation>
        <location evidence="1">Cell outer membrane</location>
    </subcellularLocation>
</comment>
<keyword evidence="9" id="KW-1185">Reference proteome</keyword>